<evidence type="ECO:0000256" key="1">
    <source>
        <dbReference type="SAM" id="MobiDB-lite"/>
    </source>
</evidence>
<dbReference type="Proteomes" id="UP001589693">
    <property type="component" value="Unassembled WGS sequence"/>
</dbReference>
<organism evidence="2 3">
    <name type="scientific">Allokutzneria oryzae</name>
    <dbReference type="NCBI Taxonomy" id="1378989"/>
    <lineage>
        <taxon>Bacteria</taxon>
        <taxon>Bacillati</taxon>
        <taxon>Actinomycetota</taxon>
        <taxon>Actinomycetes</taxon>
        <taxon>Pseudonocardiales</taxon>
        <taxon>Pseudonocardiaceae</taxon>
        <taxon>Allokutzneria</taxon>
    </lineage>
</organism>
<proteinExistence type="predicted"/>
<feature type="compositionally biased region" description="Basic and acidic residues" evidence="1">
    <location>
        <begin position="16"/>
        <end position="32"/>
    </location>
</feature>
<gene>
    <name evidence="2" type="ORF">ACFFQA_30840</name>
</gene>
<sequence length="135" mass="14668">MSAPTLDRSTAQEPVHVPEPRPEPSEPEERGALEIHPGVLRKLVQRIADDAPDTLRTRGRLGGEHGTTARITGGSGEIDVALELALRYPVPVREAVAALRERVVDEVGRVTGYRVRTVDVTVSALLPENQPARVE</sequence>
<comment type="caution">
    <text evidence="2">The sequence shown here is derived from an EMBL/GenBank/DDBJ whole genome shotgun (WGS) entry which is preliminary data.</text>
</comment>
<name>A0ABV6A8W5_9PSEU</name>
<reference evidence="2 3" key="1">
    <citation type="submission" date="2024-09" db="EMBL/GenBank/DDBJ databases">
        <authorList>
            <person name="Sun Q."/>
            <person name="Mori K."/>
        </authorList>
    </citation>
    <scope>NUCLEOTIDE SEQUENCE [LARGE SCALE GENOMIC DNA]</scope>
    <source>
        <strain evidence="2 3">TBRC 7907</strain>
    </source>
</reference>
<evidence type="ECO:0008006" key="4">
    <source>
        <dbReference type="Google" id="ProtNLM"/>
    </source>
</evidence>
<dbReference type="RefSeq" id="WP_377859997.1">
    <property type="nucleotide sequence ID" value="NZ_JBHLZU010000027.1"/>
</dbReference>
<evidence type="ECO:0000313" key="2">
    <source>
        <dbReference type="EMBL" id="MFB9908354.1"/>
    </source>
</evidence>
<keyword evidence="3" id="KW-1185">Reference proteome</keyword>
<evidence type="ECO:0000313" key="3">
    <source>
        <dbReference type="Proteomes" id="UP001589693"/>
    </source>
</evidence>
<dbReference type="EMBL" id="JBHLZU010000027">
    <property type="protein sequence ID" value="MFB9908354.1"/>
    <property type="molecule type" value="Genomic_DNA"/>
</dbReference>
<accession>A0ABV6A8W5</accession>
<protein>
    <recommendedName>
        <fullName evidence="4">Asp23/Gls24 family envelope stress response protein</fullName>
    </recommendedName>
</protein>
<feature type="region of interest" description="Disordered" evidence="1">
    <location>
        <begin position="1"/>
        <end position="32"/>
    </location>
</feature>